<dbReference type="Pfam" id="PF00483">
    <property type="entry name" value="NTP_transferase"/>
    <property type="match status" value="1"/>
</dbReference>
<sequence>MGNIYYILQKEANGLGHAIECDRQFIGHEPFAVFLDDDIVQLETPCLKQFINGFKKYNSSLVGVHKVPDEAVSKYGIVAPKGMKLGKNVIEADSIVDKPSFDEAPSNYAIIGHKSSIF</sequence>
<keyword evidence="3 7" id="KW-0808">Transferase</keyword>
<evidence type="ECO:0000256" key="5">
    <source>
        <dbReference type="ARBA" id="ARBA00048128"/>
    </source>
</evidence>
<proteinExistence type="inferred from homology"/>
<comment type="similarity">
    <text evidence="1">Belongs to the UDPGP type 2 family.</text>
</comment>
<dbReference type="Proteomes" id="UP000198935">
    <property type="component" value="Unassembled WGS sequence"/>
</dbReference>
<dbReference type="GO" id="GO:0006011">
    <property type="term" value="P:UDP-alpha-D-glucose metabolic process"/>
    <property type="evidence" value="ECO:0007669"/>
    <property type="project" value="InterPro"/>
</dbReference>
<evidence type="ECO:0000313" key="7">
    <source>
        <dbReference type="EMBL" id="SDZ32977.1"/>
    </source>
</evidence>
<dbReference type="AlphaFoldDB" id="A0A1H3S599"/>
<dbReference type="InterPro" id="IPR005835">
    <property type="entry name" value="NTP_transferase_dom"/>
</dbReference>
<comment type="catalytic activity">
    <reaction evidence="5">
        <text>alpha-D-glucose 1-phosphate + UTP + H(+) = UDP-alpha-D-glucose + diphosphate</text>
        <dbReference type="Rhea" id="RHEA:19889"/>
        <dbReference type="ChEBI" id="CHEBI:15378"/>
        <dbReference type="ChEBI" id="CHEBI:33019"/>
        <dbReference type="ChEBI" id="CHEBI:46398"/>
        <dbReference type="ChEBI" id="CHEBI:58601"/>
        <dbReference type="ChEBI" id="CHEBI:58885"/>
        <dbReference type="EC" id="2.7.7.9"/>
    </reaction>
</comment>
<dbReference type="InterPro" id="IPR029044">
    <property type="entry name" value="Nucleotide-diphossugar_trans"/>
</dbReference>
<dbReference type="InterPro" id="IPR005771">
    <property type="entry name" value="GalU_uridylyltTrfase_bac/arc"/>
</dbReference>
<organism evidence="7 8">
    <name type="scientific">Evansella caseinilytica</name>
    <dbReference type="NCBI Taxonomy" id="1503961"/>
    <lineage>
        <taxon>Bacteria</taxon>
        <taxon>Bacillati</taxon>
        <taxon>Bacillota</taxon>
        <taxon>Bacilli</taxon>
        <taxon>Bacillales</taxon>
        <taxon>Bacillaceae</taxon>
        <taxon>Evansella</taxon>
    </lineage>
</organism>
<accession>A0A1H3S599</accession>
<dbReference type="SUPFAM" id="SSF53448">
    <property type="entry name" value="Nucleotide-diphospho-sugar transferases"/>
    <property type="match status" value="1"/>
</dbReference>
<name>A0A1H3S599_9BACI</name>
<protein>
    <recommendedName>
        <fullName evidence="2">UTP--glucose-1-phosphate uridylyltransferase</fullName>
        <ecNumber evidence="2">2.7.7.9</ecNumber>
    </recommendedName>
</protein>
<keyword evidence="4 7" id="KW-0548">Nucleotidyltransferase</keyword>
<evidence type="ECO:0000313" key="8">
    <source>
        <dbReference type="Proteomes" id="UP000198935"/>
    </source>
</evidence>
<feature type="domain" description="Nucleotidyl transferase" evidence="6">
    <location>
        <begin position="3"/>
        <end position="112"/>
    </location>
</feature>
<keyword evidence="8" id="KW-1185">Reference proteome</keyword>
<evidence type="ECO:0000256" key="3">
    <source>
        <dbReference type="ARBA" id="ARBA00022679"/>
    </source>
</evidence>
<dbReference type="STRING" id="1503961.SAMN05421736_1103"/>
<dbReference type="PANTHER" id="PTHR43197:SF1">
    <property type="entry name" value="UTP--GLUCOSE-1-PHOSPHATE URIDYLYLTRANSFERASE"/>
    <property type="match status" value="1"/>
</dbReference>
<evidence type="ECO:0000256" key="4">
    <source>
        <dbReference type="ARBA" id="ARBA00022695"/>
    </source>
</evidence>
<evidence type="ECO:0000256" key="1">
    <source>
        <dbReference type="ARBA" id="ARBA00006890"/>
    </source>
</evidence>
<dbReference type="PANTHER" id="PTHR43197">
    <property type="entry name" value="UTP--GLUCOSE-1-PHOSPHATE URIDYLYLTRANSFERASE"/>
    <property type="match status" value="1"/>
</dbReference>
<evidence type="ECO:0000256" key="2">
    <source>
        <dbReference type="ARBA" id="ARBA00012415"/>
    </source>
</evidence>
<dbReference type="Gene3D" id="3.90.550.10">
    <property type="entry name" value="Spore Coat Polysaccharide Biosynthesis Protein SpsA, Chain A"/>
    <property type="match status" value="1"/>
</dbReference>
<dbReference type="EMBL" id="FNPI01000010">
    <property type="protein sequence ID" value="SDZ32977.1"/>
    <property type="molecule type" value="Genomic_DNA"/>
</dbReference>
<reference evidence="8" key="1">
    <citation type="submission" date="2016-10" db="EMBL/GenBank/DDBJ databases">
        <authorList>
            <person name="Varghese N."/>
            <person name="Submissions S."/>
        </authorList>
    </citation>
    <scope>NUCLEOTIDE SEQUENCE [LARGE SCALE GENOMIC DNA]</scope>
    <source>
        <strain evidence="8">SP</strain>
    </source>
</reference>
<gene>
    <name evidence="7" type="ORF">SAMN05421736_1103</name>
</gene>
<dbReference type="GO" id="GO:0003983">
    <property type="term" value="F:UTP:glucose-1-phosphate uridylyltransferase activity"/>
    <property type="evidence" value="ECO:0007669"/>
    <property type="project" value="UniProtKB-EC"/>
</dbReference>
<dbReference type="EC" id="2.7.7.9" evidence="2"/>
<evidence type="ECO:0000259" key="6">
    <source>
        <dbReference type="Pfam" id="PF00483"/>
    </source>
</evidence>